<dbReference type="Pfam" id="PF09419">
    <property type="entry name" value="PGP_phosphatase"/>
    <property type="match status" value="1"/>
</dbReference>
<reference evidence="1 2" key="1">
    <citation type="submission" date="2014-04" db="EMBL/GenBank/DDBJ databases">
        <authorList>
            <consortium name="DOE Joint Genome Institute"/>
            <person name="Kuo A."/>
            <person name="Kohler A."/>
            <person name="Nagy L.G."/>
            <person name="Floudas D."/>
            <person name="Copeland A."/>
            <person name="Barry K.W."/>
            <person name="Cichocki N."/>
            <person name="Veneault-Fourrey C."/>
            <person name="LaButti K."/>
            <person name="Lindquist E.A."/>
            <person name="Lipzen A."/>
            <person name="Lundell T."/>
            <person name="Morin E."/>
            <person name="Murat C."/>
            <person name="Sun H."/>
            <person name="Tunlid A."/>
            <person name="Henrissat B."/>
            <person name="Grigoriev I.V."/>
            <person name="Hibbett D.S."/>
            <person name="Martin F."/>
            <person name="Nordberg H.P."/>
            <person name="Cantor M.N."/>
            <person name="Hua S.X."/>
        </authorList>
    </citation>
    <scope>NUCLEOTIDE SEQUENCE [LARGE SCALE GENOMIC DNA]</scope>
    <source>
        <strain evidence="1 2">LaAM-08-1</strain>
    </source>
</reference>
<dbReference type="InterPro" id="IPR023214">
    <property type="entry name" value="HAD_sf"/>
</dbReference>
<dbReference type="HOGENOM" id="CLU_056221_1_0_1"/>
<keyword evidence="2" id="KW-1185">Reference proteome</keyword>
<sequence length="275" mass="30742">MPLNIPGLLVPFQLVLYPRLVLPSIAVKDIRHIDFHRLRRAGYRGVVFDKDNCLTLPHKDCLLPELTEAWKECREAFGDGNVLIVSNSAGTWLDAGGIQAESVSYHLQAPVLRHKTFKPAYSCISAIRTYFSSLSSAIRDEELVIVGDRIFTDVVMASRMRKSCESSSKGILATTLSCAFEKSGTVATEKETSHINDFHPAGPLAIWTTGVWEKESTVMRWLERSLVKTVERWSGRPQVEPKEVHQFVKSVPNPLPSRAPLLSGFSDLLTQLRRG</sequence>
<dbReference type="Proteomes" id="UP000054477">
    <property type="component" value="Unassembled WGS sequence"/>
</dbReference>
<evidence type="ECO:0000313" key="1">
    <source>
        <dbReference type="EMBL" id="KIK09224.1"/>
    </source>
</evidence>
<dbReference type="InterPro" id="IPR036412">
    <property type="entry name" value="HAD-like_sf"/>
</dbReference>
<dbReference type="OrthoDB" id="198652at2759"/>
<accession>A0A0C9Y5I5</accession>
<dbReference type="InterPro" id="IPR027706">
    <property type="entry name" value="PGP_Pase"/>
</dbReference>
<gene>
    <name evidence="1" type="ORF">K443DRAFT_127663</name>
</gene>
<organism evidence="1 2">
    <name type="scientific">Laccaria amethystina LaAM-08-1</name>
    <dbReference type="NCBI Taxonomy" id="1095629"/>
    <lineage>
        <taxon>Eukaryota</taxon>
        <taxon>Fungi</taxon>
        <taxon>Dikarya</taxon>
        <taxon>Basidiomycota</taxon>
        <taxon>Agaricomycotina</taxon>
        <taxon>Agaricomycetes</taxon>
        <taxon>Agaricomycetidae</taxon>
        <taxon>Agaricales</taxon>
        <taxon>Agaricineae</taxon>
        <taxon>Hydnangiaceae</taxon>
        <taxon>Laccaria</taxon>
    </lineage>
</organism>
<proteinExistence type="predicted"/>
<dbReference type="EMBL" id="KN838539">
    <property type="protein sequence ID" value="KIK09224.1"/>
    <property type="molecule type" value="Genomic_DNA"/>
</dbReference>
<dbReference type="SUPFAM" id="SSF56784">
    <property type="entry name" value="HAD-like"/>
    <property type="match status" value="1"/>
</dbReference>
<dbReference type="STRING" id="1095629.A0A0C9Y5I5"/>
<evidence type="ECO:0000313" key="2">
    <source>
        <dbReference type="Proteomes" id="UP000054477"/>
    </source>
</evidence>
<protein>
    <submittedName>
        <fullName evidence="1">Uncharacterized protein</fullName>
    </submittedName>
</protein>
<reference evidence="2" key="2">
    <citation type="submission" date="2015-01" db="EMBL/GenBank/DDBJ databases">
        <title>Evolutionary Origins and Diversification of the Mycorrhizal Mutualists.</title>
        <authorList>
            <consortium name="DOE Joint Genome Institute"/>
            <consortium name="Mycorrhizal Genomics Consortium"/>
            <person name="Kohler A."/>
            <person name="Kuo A."/>
            <person name="Nagy L.G."/>
            <person name="Floudas D."/>
            <person name="Copeland A."/>
            <person name="Barry K.W."/>
            <person name="Cichocki N."/>
            <person name="Veneault-Fourrey C."/>
            <person name="LaButti K."/>
            <person name="Lindquist E.A."/>
            <person name="Lipzen A."/>
            <person name="Lundell T."/>
            <person name="Morin E."/>
            <person name="Murat C."/>
            <person name="Riley R."/>
            <person name="Ohm R."/>
            <person name="Sun H."/>
            <person name="Tunlid A."/>
            <person name="Henrissat B."/>
            <person name="Grigoriev I.V."/>
            <person name="Hibbett D.S."/>
            <person name="Martin F."/>
        </authorList>
    </citation>
    <scope>NUCLEOTIDE SEQUENCE [LARGE SCALE GENOMIC DNA]</scope>
    <source>
        <strain evidence="2">LaAM-08-1</strain>
    </source>
</reference>
<name>A0A0C9Y5I5_9AGAR</name>
<dbReference type="AlphaFoldDB" id="A0A0C9Y5I5"/>
<dbReference type="Gene3D" id="3.40.50.1000">
    <property type="entry name" value="HAD superfamily/HAD-like"/>
    <property type="match status" value="1"/>
</dbReference>
<dbReference type="GO" id="GO:0008962">
    <property type="term" value="F:phosphatidylglycerophosphatase activity"/>
    <property type="evidence" value="ECO:0007669"/>
    <property type="project" value="InterPro"/>
</dbReference>